<organism evidence="2 3">
    <name type="scientific">Aspergillus candidus</name>
    <dbReference type="NCBI Taxonomy" id="41067"/>
    <lineage>
        <taxon>Eukaryota</taxon>
        <taxon>Fungi</taxon>
        <taxon>Dikarya</taxon>
        <taxon>Ascomycota</taxon>
        <taxon>Pezizomycotina</taxon>
        <taxon>Eurotiomycetes</taxon>
        <taxon>Eurotiomycetidae</taxon>
        <taxon>Eurotiales</taxon>
        <taxon>Aspergillaceae</taxon>
        <taxon>Aspergillus</taxon>
        <taxon>Aspergillus subgen. Circumdati</taxon>
    </lineage>
</organism>
<evidence type="ECO:0000256" key="1">
    <source>
        <dbReference type="SAM" id="Phobius"/>
    </source>
</evidence>
<keyword evidence="1" id="KW-1133">Transmembrane helix</keyword>
<dbReference type="OrthoDB" id="10339668at2759"/>
<protein>
    <submittedName>
        <fullName evidence="2">Uncharacterized protein</fullName>
    </submittedName>
</protein>
<feature type="transmembrane region" description="Helical" evidence="1">
    <location>
        <begin position="104"/>
        <end position="123"/>
    </location>
</feature>
<sequence>MLLRAIGLPSRRLGQHPVSHLLSPGWLQVVRSWFSSALTPSHVSWFDHGPRIHSVGLIPRNDNLELYRVDGGRSTTIRASVASRDPDNDNGPGPDRSRSSPVNWLRVFSFAFSLLLFLNLMSYRQGRMGLRWQSTLSGRDNFKDQEAFVLRGCLVADRTTALTLQTLPRSIRLSAQHTW</sequence>
<dbReference type="GeneID" id="36519278"/>
<keyword evidence="1" id="KW-0812">Transmembrane</keyword>
<dbReference type="AlphaFoldDB" id="A0A2I2FEK1"/>
<dbReference type="EMBL" id="KZ559131">
    <property type="protein sequence ID" value="PLB39071.1"/>
    <property type="molecule type" value="Genomic_DNA"/>
</dbReference>
<keyword evidence="1" id="KW-0472">Membrane</keyword>
<evidence type="ECO:0000313" key="2">
    <source>
        <dbReference type="EMBL" id="PLB39071.1"/>
    </source>
</evidence>
<gene>
    <name evidence="2" type="ORF">BDW47DRAFT_103626</name>
</gene>
<dbReference type="RefSeq" id="XP_024673083.1">
    <property type="nucleotide sequence ID" value="XM_024812118.1"/>
</dbReference>
<evidence type="ECO:0000313" key="3">
    <source>
        <dbReference type="Proteomes" id="UP000234585"/>
    </source>
</evidence>
<name>A0A2I2FEK1_ASPCN</name>
<dbReference type="Proteomes" id="UP000234585">
    <property type="component" value="Unassembled WGS sequence"/>
</dbReference>
<keyword evidence="3" id="KW-1185">Reference proteome</keyword>
<reference evidence="2 3" key="1">
    <citation type="submission" date="2017-12" db="EMBL/GenBank/DDBJ databases">
        <authorList>
            <consortium name="DOE Joint Genome Institute"/>
            <person name="Haridas S."/>
            <person name="Kjaerbolling I."/>
            <person name="Vesth T.C."/>
            <person name="Frisvad J.C."/>
            <person name="Nybo J.L."/>
            <person name="Theobald S."/>
            <person name="Kuo A."/>
            <person name="Bowyer P."/>
            <person name="Matsuda Y."/>
            <person name="Mondo S."/>
            <person name="Lyhne E.K."/>
            <person name="Kogle M.E."/>
            <person name="Clum A."/>
            <person name="Lipzen A."/>
            <person name="Salamov A."/>
            <person name="Ngan C.Y."/>
            <person name="Daum C."/>
            <person name="Chiniquy J."/>
            <person name="Barry K."/>
            <person name="LaButti K."/>
            <person name="Simmons B.A."/>
            <person name="Magnuson J.K."/>
            <person name="Mortensen U.H."/>
            <person name="Larsen T.O."/>
            <person name="Grigoriev I.V."/>
            <person name="Baker S.E."/>
            <person name="Andersen M.R."/>
            <person name="Nordberg H.P."/>
            <person name="Cantor M.N."/>
            <person name="Hua S.X."/>
        </authorList>
    </citation>
    <scope>NUCLEOTIDE SEQUENCE [LARGE SCALE GENOMIC DNA]</scope>
    <source>
        <strain evidence="2 3">CBS 102.13</strain>
    </source>
</reference>
<accession>A0A2I2FEK1</accession>
<proteinExistence type="predicted"/>